<feature type="transmembrane region" description="Helical" evidence="2">
    <location>
        <begin position="46"/>
        <end position="66"/>
    </location>
</feature>
<keyword evidence="5" id="KW-1185">Reference proteome</keyword>
<feature type="coiled-coil region" evidence="1">
    <location>
        <begin position="177"/>
        <end position="225"/>
    </location>
</feature>
<protein>
    <submittedName>
        <fullName evidence="4">GGDEF domain-containing protein</fullName>
    </submittedName>
</protein>
<dbReference type="Proteomes" id="UP000282930">
    <property type="component" value="Chromosome"/>
</dbReference>
<sequence length="557" mass="64913">MNAQKIVIEREYIKVSWFLIGAVGLYLVFDRLLFSKNYNLSYFSDWLVPVIFLFVSVGYNLFKVWLFSGRIEISEEIYKYLKFFEVINLIFFFGYEKLFDLMFIISLVFLFYIGRIKMSGIRQVVVILIFSYILFIFRNFISGDINIEVFRNLLYILFYVFWIYNAGKVEVVERNSISSLEAQVQQMEEKIKNYVELNKAKDVKIKELEREISYLKEINKRLNISLGEFFNLQEISKIITQILDTNELLKFVNDVLIGVTGVDKSSILLFNRDKTELYVAYSNLPENEQKESFKQEKIEWLKNVAMNCESGYRNRVRAEDCPFIDGRPTKAIMYASLSTKNDKYGVILLEHVFEDIFTEDNLRFLTSIAAQVSIALENSSLYQQMRSMAMVDGLTGAYNRIYLYEVLEKEIEASNGRYPISVALFDVDNFKKLNDTYGHLFGDKVLQTIVRIAKEKIRKGDIVARYGGEEFVIVFSHLESSEAYKVVERIRRAIENETIEDNLVQTKITVSFGISSYPAHAENVKDLIKCADIAMYRAKSSGKNCTVIYNQELEMKV</sequence>
<dbReference type="SUPFAM" id="SSF55073">
    <property type="entry name" value="Nucleotide cyclase"/>
    <property type="match status" value="1"/>
</dbReference>
<gene>
    <name evidence="4" type="ORF">ELD05_05860</name>
</gene>
<dbReference type="PROSITE" id="PS50887">
    <property type="entry name" value="GGDEF"/>
    <property type="match status" value="1"/>
</dbReference>
<dbReference type="EMBL" id="CP034791">
    <property type="protein sequence ID" value="AZT90200.1"/>
    <property type="molecule type" value="Genomic_DNA"/>
</dbReference>
<dbReference type="SMART" id="SM00267">
    <property type="entry name" value="GGDEF"/>
    <property type="match status" value="1"/>
</dbReference>
<dbReference type="Pfam" id="PF00990">
    <property type="entry name" value="GGDEF"/>
    <property type="match status" value="1"/>
</dbReference>
<feature type="transmembrane region" description="Helical" evidence="2">
    <location>
        <begin position="120"/>
        <end position="137"/>
    </location>
</feature>
<feature type="domain" description="GGDEF" evidence="3">
    <location>
        <begin position="418"/>
        <end position="551"/>
    </location>
</feature>
<name>A0A3T0D569_9FIRM</name>
<feature type="transmembrane region" description="Helical" evidence="2">
    <location>
        <begin position="12"/>
        <end position="34"/>
    </location>
</feature>
<dbReference type="AlphaFoldDB" id="A0A3T0D569"/>
<dbReference type="PANTHER" id="PTHR45138">
    <property type="entry name" value="REGULATORY COMPONENTS OF SENSORY TRANSDUCTION SYSTEM"/>
    <property type="match status" value="1"/>
</dbReference>
<feature type="transmembrane region" description="Helical" evidence="2">
    <location>
        <begin position="86"/>
        <end position="114"/>
    </location>
</feature>
<dbReference type="InterPro" id="IPR029787">
    <property type="entry name" value="Nucleotide_cyclase"/>
</dbReference>
<keyword evidence="2" id="KW-1133">Transmembrane helix</keyword>
<keyword evidence="2" id="KW-0472">Membrane</keyword>
<reference evidence="4 5" key="1">
    <citation type="submission" date="2018-12" db="EMBL/GenBank/DDBJ databases">
        <title>Genome sequence from the cellulolytic species, Caldicellulosiruptor changbaiensis.</title>
        <authorList>
            <person name="Blumer-Schuette S.E."/>
            <person name="Mendoza C."/>
        </authorList>
    </citation>
    <scope>NUCLEOTIDE SEQUENCE [LARGE SCALE GENOMIC DNA]</scope>
    <source>
        <strain evidence="4 5">CBS-Z</strain>
    </source>
</reference>
<dbReference type="GO" id="GO:0052621">
    <property type="term" value="F:diguanylate cyclase activity"/>
    <property type="evidence" value="ECO:0007669"/>
    <property type="project" value="TreeGrafter"/>
</dbReference>
<dbReference type="FunFam" id="3.30.70.270:FF:000001">
    <property type="entry name" value="Diguanylate cyclase domain protein"/>
    <property type="match status" value="1"/>
</dbReference>
<feature type="transmembrane region" description="Helical" evidence="2">
    <location>
        <begin position="149"/>
        <end position="167"/>
    </location>
</feature>
<dbReference type="CDD" id="cd01949">
    <property type="entry name" value="GGDEF"/>
    <property type="match status" value="1"/>
</dbReference>
<dbReference type="Pfam" id="PF13492">
    <property type="entry name" value="GAF_3"/>
    <property type="match status" value="1"/>
</dbReference>
<dbReference type="Gene3D" id="3.30.450.40">
    <property type="match status" value="1"/>
</dbReference>
<evidence type="ECO:0000256" key="2">
    <source>
        <dbReference type="SAM" id="Phobius"/>
    </source>
</evidence>
<proteinExistence type="predicted"/>
<dbReference type="Gene3D" id="3.30.70.270">
    <property type="match status" value="1"/>
</dbReference>
<dbReference type="SUPFAM" id="SSF55781">
    <property type="entry name" value="GAF domain-like"/>
    <property type="match status" value="1"/>
</dbReference>
<dbReference type="InterPro" id="IPR029016">
    <property type="entry name" value="GAF-like_dom_sf"/>
</dbReference>
<dbReference type="InterPro" id="IPR000160">
    <property type="entry name" value="GGDEF_dom"/>
</dbReference>
<dbReference type="GO" id="GO:0043709">
    <property type="term" value="P:cell adhesion involved in single-species biofilm formation"/>
    <property type="evidence" value="ECO:0007669"/>
    <property type="project" value="TreeGrafter"/>
</dbReference>
<evidence type="ECO:0000313" key="5">
    <source>
        <dbReference type="Proteomes" id="UP000282930"/>
    </source>
</evidence>
<organism evidence="4 5">
    <name type="scientific">Caldicellulosiruptor changbaiensis</name>
    <dbReference type="NCBI Taxonomy" id="1222016"/>
    <lineage>
        <taxon>Bacteria</taxon>
        <taxon>Bacillati</taxon>
        <taxon>Bacillota</taxon>
        <taxon>Bacillota incertae sedis</taxon>
        <taxon>Caldicellulosiruptorales</taxon>
        <taxon>Caldicellulosiruptoraceae</taxon>
        <taxon>Caldicellulosiruptor</taxon>
    </lineage>
</organism>
<evidence type="ECO:0000256" key="1">
    <source>
        <dbReference type="SAM" id="Coils"/>
    </source>
</evidence>
<dbReference type="GO" id="GO:1902201">
    <property type="term" value="P:negative regulation of bacterial-type flagellum-dependent cell motility"/>
    <property type="evidence" value="ECO:0007669"/>
    <property type="project" value="TreeGrafter"/>
</dbReference>
<dbReference type="SMART" id="SM00065">
    <property type="entry name" value="GAF"/>
    <property type="match status" value="1"/>
</dbReference>
<dbReference type="PANTHER" id="PTHR45138:SF9">
    <property type="entry name" value="DIGUANYLATE CYCLASE DGCM-RELATED"/>
    <property type="match status" value="1"/>
</dbReference>
<dbReference type="RefSeq" id="WP_127351692.1">
    <property type="nucleotide sequence ID" value="NZ_CP034791.1"/>
</dbReference>
<dbReference type="GO" id="GO:0005886">
    <property type="term" value="C:plasma membrane"/>
    <property type="evidence" value="ECO:0007669"/>
    <property type="project" value="TreeGrafter"/>
</dbReference>
<dbReference type="KEGG" id="ccha:ELD05_05860"/>
<dbReference type="InterPro" id="IPR003018">
    <property type="entry name" value="GAF"/>
</dbReference>
<evidence type="ECO:0000259" key="3">
    <source>
        <dbReference type="PROSITE" id="PS50887"/>
    </source>
</evidence>
<keyword evidence="1" id="KW-0175">Coiled coil</keyword>
<evidence type="ECO:0000313" key="4">
    <source>
        <dbReference type="EMBL" id="AZT90200.1"/>
    </source>
</evidence>
<accession>A0A3T0D569</accession>
<dbReference type="InterPro" id="IPR043128">
    <property type="entry name" value="Rev_trsase/Diguanyl_cyclase"/>
</dbReference>
<keyword evidence="2" id="KW-0812">Transmembrane</keyword>
<dbReference type="InterPro" id="IPR050469">
    <property type="entry name" value="Diguanylate_Cyclase"/>
</dbReference>
<dbReference type="NCBIfam" id="TIGR00254">
    <property type="entry name" value="GGDEF"/>
    <property type="match status" value="1"/>
</dbReference>